<dbReference type="Proteomes" id="UP001152467">
    <property type="component" value="Unassembled WGS sequence"/>
</dbReference>
<organism evidence="1 2">
    <name type="scientific">Pseudoalteromonas holothuriae</name>
    <dbReference type="NCBI Taxonomy" id="2963714"/>
    <lineage>
        <taxon>Bacteria</taxon>
        <taxon>Pseudomonadati</taxon>
        <taxon>Pseudomonadota</taxon>
        <taxon>Gammaproteobacteria</taxon>
        <taxon>Alteromonadales</taxon>
        <taxon>Pseudoalteromonadaceae</taxon>
        <taxon>Pseudoalteromonas</taxon>
    </lineage>
</organism>
<sequence>MTFALNRPSYWLKAHKTPLNDKLVTPLTPKRIFFAQQKGVLVIKSSLISKSAPIKSDFNKQLILWVKNNLRKYIEMLAGLYFHSFDTLLKY</sequence>
<dbReference type="AlphaFoldDB" id="A0A9W4R2Q8"/>
<accession>A0A9W4R2Q8</accession>
<dbReference type="EMBL" id="CAMAPC010000017">
    <property type="protein sequence ID" value="CAH9063995.1"/>
    <property type="molecule type" value="Genomic_DNA"/>
</dbReference>
<name>A0A9W4R2Q8_9GAMM</name>
<evidence type="ECO:0000313" key="2">
    <source>
        <dbReference type="Proteomes" id="UP001152467"/>
    </source>
</evidence>
<reference evidence="1" key="1">
    <citation type="submission" date="2022-07" db="EMBL/GenBank/DDBJ databases">
        <authorList>
            <person name="Criscuolo A."/>
        </authorList>
    </citation>
    <scope>NUCLEOTIDE SEQUENCE</scope>
    <source>
        <strain evidence="1">CIP111854</strain>
    </source>
</reference>
<evidence type="ECO:0000313" key="1">
    <source>
        <dbReference type="EMBL" id="CAH9063995.1"/>
    </source>
</evidence>
<protein>
    <submittedName>
        <fullName evidence="1">Uncharacterized protein</fullName>
    </submittedName>
</protein>
<proteinExistence type="predicted"/>
<gene>
    <name evidence="1" type="ORF">PSECIP111854_03338</name>
</gene>
<keyword evidence="2" id="KW-1185">Reference proteome</keyword>
<comment type="caution">
    <text evidence="1">The sequence shown here is derived from an EMBL/GenBank/DDBJ whole genome shotgun (WGS) entry which is preliminary data.</text>
</comment>